<dbReference type="Gene3D" id="2.40.128.680">
    <property type="match status" value="1"/>
</dbReference>
<name>A0A195FCE3_9HYME</name>
<dbReference type="EMBL" id="KQ981673">
    <property type="protein sequence ID" value="KYN38305.1"/>
    <property type="molecule type" value="Genomic_DNA"/>
</dbReference>
<dbReference type="AlphaFoldDB" id="A0A195FCE3"/>
<dbReference type="GO" id="GO:0006401">
    <property type="term" value="P:RNA catabolic process"/>
    <property type="evidence" value="ECO:0007669"/>
    <property type="project" value="InterPro"/>
</dbReference>
<reference evidence="1 2" key="1">
    <citation type="submission" date="2016-03" db="EMBL/GenBank/DDBJ databases">
        <title>Trachymyrmex septentrionalis WGS genome.</title>
        <authorList>
            <person name="Nygaard S."/>
            <person name="Hu H."/>
            <person name="Boomsma J."/>
            <person name="Zhang G."/>
        </authorList>
    </citation>
    <scope>NUCLEOTIDE SEQUENCE [LARGE SCALE GENOMIC DNA]</scope>
    <source>
        <strain evidence="1">Tsep2-gDNA-1</strain>
        <tissue evidence="1">Whole body</tissue>
    </source>
</reference>
<keyword evidence="2" id="KW-1185">Reference proteome</keyword>
<dbReference type="InterPro" id="IPR013924">
    <property type="entry name" value="RNase_H2_suC"/>
</dbReference>
<proteinExistence type="predicted"/>
<evidence type="ECO:0000313" key="1">
    <source>
        <dbReference type="EMBL" id="KYN38305.1"/>
    </source>
</evidence>
<dbReference type="Pfam" id="PF08615">
    <property type="entry name" value="RNase_H2_suC"/>
    <property type="match status" value="1"/>
</dbReference>
<organism evidence="1 2">
    <name type="scientific">Trachymyrmex septentrionalis</name>
    <dbReference type="NCBI Taxonomy" id="34720"/>
    <lineage>
        <taxon>Eukaryota</taxon>
        <taxon>Metazoa</taxon>
        <taxon>Ecdysozoa</taxon>
        <taxon>Arthropoda</taxon>
        <taxon>Hexapoda</taxon>
        <taxon>Insecta</taxon>
        <taxon>Pterygota</taxon>
        <taxon>Neoptera</taxon>
        <taxon>Endopterygota</taxon>
        <taxon>Hymenoptera</taxon>
        <taxon>Apocrita</taxon>
        <taxon>Aculeata</taxon>
        <taxon>Formicoidea</taxon>
        <taxon>Formicidae</taxon>
        <taxon>Myrmicinae</taxon>
        <taxon>Trachymyrmex</taxon>
    </lineage>
</organism>
<gene>
    <name evidence="1" type="ORF">ALC56_07345</name>
</gene>
<dbReference type="GO" id="GO:0032299">
    <property type="term" value="C:ribonuclease H2 complex"/>
    <property type="evidence" value="ECO:0007669"/>
    <property type="project" value="InterPro"/>
</dbReference>
<dbReference type="Proteomes" id="UP000078541">
    <property type="component" value="Unassembled WGS sequence"/>
</dbReference>
<dbReference type="STRING" id="34720.A0A195FCE3"/>
<evidence type="ECO:0000313" key="2">
    <source>
        <dbReference type="Proteomes" id="UP000078541"/>
    </source>
</evidence>
<dbReference type="PANTHER" id="PTHR47204">
    <property type="entry name" value="OS02G0168900 PROTEIN"/>
    <property type="match status" value="1"/>
</dbReference>
<protein>
    <submittedName>
        <fullName evidence="1">Ribonuclease H2 subunit C</fullName>
    </submittedName>
</protein>
<dbReference type="CDD" id="cd09271">
    <property type="entry name" value="RNase_H2-C"/>
    <property type="match status" value="1"/>
</dbReference>
<sequence length="145" mass="17021">MVTRLHINEKDLVNRDESELHFMPCKIHGDEAANVSSFFKPYIRKLDEEYYDCSFRGYPLQGKKITVPAGFRGMMFMENKKTETENKDRNLYCTGTFSQLMYWNYDKIPSKNDAFVAALDWVDIAKVVSFFCICKLYVSFNTVLF</sequence>
<accession>A0A195FCE3</accession>
<dbReference type="PANTHER" id="PTHR47204:SF1">
    <property type="entry name" value="RIBONUCLEASE H2 SUBUNIT C"/>
    <property type="match status" value="1"/>
</dbReference>